<name>A0A543DZX0_9PSEU</name>
<comment type="caution">
    <text evidence="1">The sequence shown here is derived from an EMBL/GenBank/DDBJ whole genome shotgun (WGS) entry which is preliminary data.</text>
</comment>
<dbReference type="EMBL" id="VFPA01000001">
    <property type="protein sequence ID" value="TQM14886.1"/>
    <property type="molecule type" value="Genomic_DNA"/>
</dbReference>
<dbReference type="RefSeq" id="WP_142049850.1">
    <property type="nucleotide sequence ID" value="NZ_VFPA01000001.1"/>
</dbReference>
<evidence type="ECO:0000313" key="1">
    <source>
        <dbReference type="EMBL" id="TQM14886.1"/>
    </source>
</evidence>
<gene>
    <name evidence="1" type="ORF">FB558_1665</name>
</gene>
<reference evidence="1 2" key="1">
    <citation type="submission" date="2019-06" db="EMBL/GenBank/DDBJ databases">
        <title>Sequencing the genomes of 1000 actinobacteria strains.</title>
        <authorList>
            <person name="Klenk H.-P."/>
        </authorList>
    </citation>
    <scope>NUCLEOTIDE SEQUENCE [LARGE SCALE GENOMIC DNA]</scope>
    <source>
        <strain evidence="1 2">DSM 45301</strain>
    </source>
</reference>
<keyword evidence="2" id="KW-1185">Reference proteome</keyword>
<dbReference type="Proteomes" id="UP000315677">
    <property type="component" value="Unassembled WGS sequence"/>
</dbReference>
<proteinExistence type="predicted"/>
<accession>A0A543DZX0</accession>
<organism evidence="1 2">
    <name type="scientific">Pseudonocardia kunmingensis</name>
    <dbReference type="NCBI Taxonomy" id="630975"/>
    <lineage>
        <taxon>Bacteria</taxon>
        <taxon>Bacillati</taxon>
        <taxon>Actinomycetota</taxon>
        <taxon>Actinomycetes</taxon>
        <taxon>Pseudonocardiales</taxon>
        <taxon>Pseudonocardiaceae</taxon>
        <taxon>Pseudonocardia</taxon>
    </lineage>
</organism>
<protein>
    <submittedName>
        <fullName evidence="1">YHS domain-containing protein</fullName>
    </submittedName>
</protein>
<sequence>MMTIEVFVTGPTLTAEAEHDLGDRVLRALTTEDAAPDTVMDGAREFIHVLVSQPRTWVTGGPPPDAAPRYLVRLTVPGSWSNGEFADHVVPLVTGAIAAAEPDPSRLHREPHCVVQVVGLREHCVGTLGRTTTSTEITRLMTQGFRESGERPVAPEGSTIDPVCGMRVEWDAAKFTLTHDGVDHAFCAPSCRKVYAEDHGLT</sequence>
<evidence type="ECO:0000313" key="2">
    <source>
        <dbReference type="Proteomes" id="UP000315677"/>
    </source>
</evidence>
<dbReference type="OrthoDB" id="1438441at2"/>
<dbReference type="AlphaFoldDB" id="A0A543DZX0"/>